<keyword evidence="1" id="KW-0479">Metal-binding</keyword>
<dbReference type="OrthoDB" id="432970at2759"/>
<evidence type="ECO:0000313" key="6">
    <source>
        <dbReference type="EMBL" id="ACO69347.1"/>
    </source>
</evidence>
<dbReference type="Gene3D" id="6.10.140.2220">
    <property type="match status" value="1"/>
</dbReference>
<keyword evidence="7" id="KW-1185">Reference proteome</keyword>
<dbReference type="OMA" id="IKLEICE"/>
<dbReference type="InterPro" id="IPR002893">
    <property type="entry name" value="Znf_MYND"/>
</dbReference>
<keyword evidence="3" id="KW-0862">Zinc</keyword>
<evidence type="ECO:0000313" key="7">
    <source>
        <dbReference type="Proteomes" id="UP000002009"/>
    </source>
</evidence>
<dbReference type="SUPFAM" id="SSF144232">
    <property type="entry name" value="HIT/MYND zinc finger-like"/>
    <property type="match status" value="1"/>
</dbReference>
<organism evidence="6 7">
    <name type="scientific">Micromonas commoda (strain RCC299 / NOUM17 / CCMP2709)</name>
    <name type="common">Picoplanktonic green alga</name>
    <dbReference type="NCBI Taxonomy" id="296587"/>
    <lineage>
        <taxon>Eukaryota</taxon>
        <taxon>Viridiplantae</taxon>
        <taxon>Chlorophyta</taxon>
        <taxon>Mamiellophyceae</taxon>
        <taxon>Mamiellales</taxon>
        <taxon>Mamiellaceae</taxon>
        <taxon>Micromonas</taxon>
    </lineage>
</organism>
<accession>C1FFC7</accession>
<protein>
    <recommendedName>
        <fullName evidence="5">MYND-type domain-containing protein</fullName>
    </recommendedName>
</protein>
<name>C1FFC7_MICCC</name>
<sequence>MEKLLRRVPDPVVYVAGAVAAVFAALRVKKIANGGSFADEQAAYRRCNRCGKKGAPVRCNKCRRAYYCSKHCLKDAIKLEICECC</sequence>
<evidence type="ECO:0000256" key="2">
    <source>
        <dbReference type="ARBA" id="ARBA00022771"/>
    </source>
</evidence>
<dbReference type="EMBL" id="CP001575">
    <property type="protein sequence ID" value="ACO69347.1"/>
    <property type="molecule type" value="Genomic_DNA"/>
</dbReference>
<keyword evidence="2 4" id="KW-0863">Zinc-finger</keyword>
<dbReference type="Pfam" id="PF01753">
    <property type="entry name" value="zf-MYND"/>
    <property type="match status" value="1"/>
</dbReference>
<evidence type="ECO:0000256" key="1">
    <source>
        <dbReference type="ARBA" id="ARBA00022723"/>
    </source>
</evidence>
<evidence type="ECO:0000256" key="3">
    <source>
        <dbReference type="ARBA" id="ARBA00022833"/>
    </source>
</evidence>
<dbReference type="GO" id="GO:0008270">
    <property type="term" value="F:zinc ion binding"/>
    <property type="evidence" value="ECO:0007669"/>
    <property type="project" value="UniProtKB-KW"/>
</dbReference>
<gene>
    <name evidence="6" type="ORF">MICPUN_60469</name>
</gene>
<dbReference type="InParanoid" id="C1FFC7"/>
<dbReference type="KEGG" id="mis:MICPUN_60469"/>
<dbReference type="PROSITE" id="PS50865">
    <property type="entry name" value="ZF_MYND_2"/>
    <property type="match status" value="1"/>
</dbReference>
<dbReference type="Proteomes" id="UP000002009">
    <property type="component" value="Chromosome 8"/>
</dbReference>
<dbReference type="RefSeq" id="XP_002508089.1">
    <property type="nucleotide sequence ID" value="XM_002508043.1"/>
</dbReference>
<dbReference type="GeneID" id="8245440"/>
<dbReference type="AlphaFoldDB" id="C1FFC7"/>
<reference evidence="6 7" key="1">
    <citation type="journal article" date="2009" name="Science">
        <title>Green evolution and dynamic adaptations revealed by genomes of the marine picoeukaryotes Micromonas.</title>
        <authorList>
            <person name="Worden A.Z."/>
            <person name="Lee J.H."/>
            <person name="Mock T."/>
            <person name="Rouze P."/>
            <person name="Simmons M.P."/>
            <person name="Aerts A.L."/>
            <person name="Allen A.E."/>
            <person name="Cuvelier M.L."/>
            <person name="Derelle E."/>
            <person name="Everett M.V."/>
            <person name="Foulon E."/>
            <person name="Grimwood J."/>
            <person name="Gundlach H."/>
            <person name="Henrissat B."/>
            <person name="Napoli C."/>
            <person name="McDonald S.M."/>
            <person name="Parker M.S."/>
            <person name="Rombauts S."/>
            <person name="Salamov A."/>
            <person name="Von Dassow P."/>
            <person name="Badger J.H."/>
            <person name="Coutinho P.M."/>
            <person name="Demir E."/>
            <person name="Dubchak I."/>
            <person name="Gentemann C."/>
            <person name="Eikrem W."/>
            <person name="Gready J.E."/>
            <person name="John U."/>
            <person name="Lanier W."/>
            <person name="Lindquist E.A."/>
            <person name="Lucas S."/>
            <person name="Mayer K.F."/>
            <person name="Moreau H."/>
            <person name="Not F."/>
            <person name="Otillar R."/>
            <person name="Panaud O."/>
            <person name="Pangilinan J."/>
            <person name="Paulsen I."/>
            <person name="Piegu B."/>
            <person name="Poliakov A."/>
            <person name="Robbens S."/>
            <person name="Schmutz J."/>
            <person name="Toulza E."/>
            <person name="Wyss T."/>
            <person name="Zelensky A."/>
            <person name="Zhou K."/>
            <person name="Armbrust E.V."/>
            <person name="Bhattacharya D."/>
            <person name="Goodenough U.W."/>
            <person name="Van de Peer Y."/>
            <person name="Grigoriev I.V."/>
        </authorList>
    </citation>
    <scope>NUCLEOTIDE SEQUENCE [LARGE SCALE GENOMIC DNA]</scope>
    <source>
        <strain evidence="7">RCC299 / NOUM17</strain>
    </source>
</reference>
<evidence type="ECO:0000259" key="5">
    <source>
        <dbReference type="PROSITE" id="PS50865"/>
    </source>
</evidence>
<feature type="domain" description="MYND-type" evidence="5">
    <location>
        <begin position="47"/>
        <end position="84"/>
    </location>
</feature>
<proteinExistence type="predicted"/>
<evidence type="ECO:0000256" key="4">
    <source>
        <dbReference type="PROSITE-ProRule" id="PRU00134"/>
    </source>
</evidence>